<name>A0ABP7MW12_9MICO</name>
<feature type="transmembrane region" description="Helical" evidence="5">
    <location>
        <begin position="240"/>
        <end position="263"/>
    </location>
</feature>
<feature type="transmembrane region" description="Helical" evidence="5">
    <location>
        <begin position="275"/>
        <end position="293"/>
    </location>
</feature>
<dbReference type="SUPFAM" id="SSF103473">
    <property type="entry name" value="MFS general substrate transporter"/>
    <property type="match status" value="1"/>
</dbReference>
<evidence type="ECO:0000256" key="5">
    <source>
        <dbReference type="SAM" id="Phobius"/>
    </source>
</evidence>
<dbReference type="InterPro" id="IPR011701">
    <property type="entry name" value="MFS"/>
</dbReference>
<dbReference type="InterPro" id="IPR036259">
    <property type="entry name" value="MFS_trans_sf"/>
</dbReference>
<gene>
    <name evidence="7" type="ORF">GCM10022383_05080</name>
</gene>
<dbReference type="Pfam" id="PF07690">
    <property type="entry name" value="MFS_1"/>
    <property type="match status" value="1"/>
</dbReference>
<feature type="transmembrane region" description="Helical" evidence="5">
    <location>
        <begin position="366"/>
        <end position="384"/>
    </location>
</feature>
<feature type="transmembrane region" description="Helical" evidence="5">
    <location>
        <begin position="343"/>
        <end position="360"/>
    </location>
</feature>
<evidence type="ECO:0000313" key="7">
    <source>
        <dbReference type="EMBL" id="GAA3929279.1"/>
    </source>
</evidence>
<dbReference type="Gene3D" id="1.20.1250.20">
    <property type="entry name" value="MFS general substrate transporter like domains"/>
    <property type="match status" value="1"/>
</dbReference>
<comment type="caution">
    <text evidence="7">The sequence shown here is derived from an EMBL/GenBank/DDBJ whole genome shotgun (WGS) entry which is preliminary data.</text>
</comment>
<dbReference type="EMBL" id="BAABCP010000001">
    <property type="protein sequence ID" value="GAA3929279.1"/>
    <property type="molecule type" value="Genomic_DNA"/>
</dbReference>
<feature type="transmembrane region" description="Helical" evidence="5">
    <location>
        <begin position="92"/>
        <end position="115"/>
    </location>
</feature>
<dbReference type="PANTHER" id="PTHR23526">
    <property type="entry name" value="INTEGRAL MEMBRANE TRANSPORT PROTEIN-RELATED"/>
    <property type="match status" value="1"/>
</dbReference>
<dbReference type="InterPro" id="IPR020846">
    <property type="entry name" value="MFS_dom"/>
</dbReference>
<feature type="transmembrane region" description="Helical" evidence="5">
    <location>
        <begin position="157"/>
        <end position="181"/>
    </location>
</feature>
<dbReference type="PANTHER" id="PTHR23526:SF4">
    <property type="entry name" value="INTEGRAL MEMBRANE TRANSPORT PROTEIN"/>
    <property type="match status" value="1"/>
</dbReference>
<keyword evidence="3 5" id="KW-1133">Transmembrane helix</keyword>
<comment type="subcellular location">
    <subcellularLocation>
        <location evidence="1">Cell membrane</location>
        <topology evidence="1">Multi-pass membrane protein</topology>
    </subcellularLocation>
</comment>
<evidence type="ECO:0000256" key="2">
    <source>
        <dbReference type="ARBA" id="ARBA00022692"/>
    </source>
</evidence>
<sequence>MLSVALMSNATMLQFVSHGARPAISYSALQAGVGTGLLGALAATFSVVPLLGAIPLGRMADRGHVISLIFAACFSQICAVLGLILWPTQLVVLLLGGVVLGLGHVCGVVAQQTLVARSPAHLLNRAFSQYTFFGTLGQLAGPLLLSVSGQDTSADVVMVFALVGLGTLAVLASALALVVLLRREASDHPQPSIVQAPREAARPASSARRRLIASVVISTVMLAVVDVVTIYLPAWGVEHGVLAATVGLLLVSRAFGLLAGRVLVQPLLRLVSRAWLQVLSAIVAGLATAAIAWPAPVLFAFAVLFSSGVAIGICQPVSMIYVSATAPPNAVSTWLSIRLSGNSAGMLFGPPLAGLLAFALGPAGVIAGTSLCAALISGAAATAFRAESMEGTG</sequence>
<feature type="transmembrane region" description="Helical" evidence="5">
    <location>
        <begin position="211"/>
        <end position="234"/>
    </location>
</feature>
<feature type="transmembrane region" description="Helical" evidence="5">
    <location>
        <begin position="29"/>
        <end position="53"/>
    </location>
</feature>
<keyword evidence="8" id="KW-1185">Reference proteome</keyword>
<organism evidence="7 8">
    <name type="scientific">Microbacterium soli</name>
    <dbReference type="NCBI Taxonomy" id="446075"/>
    <lineage>
        <taxon>Bacteria</taxon>
        <taxon>Bacillati</taxon>
        <taxon>Actinomycetota</taxon>
        <taxon>Actinomycetes</taxon>
        <taxon>Micrococcales</taxon>
        <taxon>Microbacteriaceae</taxon>
        <taxon>Microbacterium</taxon>
    </lineage>
</organism>
<evidence type="ECO:0000259" key="6">
    <source>
        <dbReference type="PROSITE" id="PS50850"/>
    </source>
</evidence>
<keyword evidence="2 5" id="KW-0812">Transmembrane</keyword>
<protein>
    <submittedName>
        <fullName evidence="7">MFS transporter</fullName>
    </submittedName>
</protein>
<reference evidence="8" key="1">
    <citation type="journal article" date="2019" name="Int. J. Syst. Evol. Microbiol.">
        <title>The Global Catalogue of Microorganisms (GCM) 10K type strain sequencing project: providing services to taxonomists for standard genome sequencing and annotation.</title>
        <authorList>
            <consortium name="The Broad Institute Genomics Platform"/>
            <consortium name="The Broad Institute Genome Sequencing Center for Infectious Disease"/>
            <person name="Wu L."/>
            <person name="Ma J."/>
        </authorList>
    </citation>
    <scope>NUCLEOTIDE SEQUENCE [LARGE SCALE GENOMIC DNA]</scope>
    <source>
        <strain evidence="8">JCM 17024</strain>
    </source>
</reference>
<proteinExistence type="predicted"/>
<evidence type="ECO:0000256" key="3">
    <source>
        <dbReference type="ARBA" id="ARBA00022989"/>
    </source>
</evidence>
<dbReference type="Proteomes" id="UP001501591">
    <property type="component" value="Unassembled WGS sequence"/>
</dbReference>
<evidence type="ECO:0000313" key="8">
    <source>
        <dbReference type="Proteomes" id="UP001501591"/>
    </source>
</evidence>
<feature type="domain" description="Major facilitator superfamily (MFS) profile" evidence="6">
    <location>
        <begin position="210"/>
        <end position="393"/>
    </location>
</feature>
<feature type="transmembrane region" description="Helical" evidence="5">
    <location>
        <begin position="65"/>
        <end position="86"/>
    </location>
</feature>
<evidence type="ECO:0000256" key="4">
    <source>
        <dbReference type="ARBA" id="ARBA00023136"/>
    </source>
</evidence>
<dbReference type="InterPro" id="IPR052528">
    <property type="entry name" value="Sugar_transport-like"/>
</dbReference>
<keyword evidence="4 5" id="KW-0472">Membrane</keyword>
<feature type="transmembrane region" description="Helical" evidence="5">
    <location>
        <begin position="299"/>
        <end position="322"/>
    </location>
</feature>
<evidence type="ECO:0000256" key="1">
    <source>
        <dbReference type="ARBA" id="ARBA00004651"/>
    </source>
</evidence>
<feature type="transmembrane region" description="Helical" evidence="5">
    <location>
        <begin position="127"/>
        <end position="145"/>
    </location>
</feature>
<dbReference type="PROSITE" id="PS50850">
    <property type="entry name" value="MFS"/>
    <property type="match status" value="1"/>
</dbReference>
<accession>A0ABP7MW12</accession>